<keyword evidence="2" id="KW-1185">Reference proteome</keyword>
<evidence type="ECO:0000313" key="2">
    <source>
        <dbReference type="Proteomes" id="UP001454036"/>
    </source>
</evidence>
<dbReference type="InterPro" id="IPR043128">
    <property type="entry name" value="Rev_trsase/Diguanyl_cyclase"/>
</dbReference>
<sequence>MLGVDPSVSVRRLNVDPYYKPVQQKKRTFSKEKGEAIREIGRNMKIYVDDIFIKSREASGHEANLKESFKNLRRYN</sequence>
<dbReference type="AlphaFoldDB" id="A0AAV3R4M9"/>
<protein>
    <submittedName>
        <fullName evidence="1">Uncharacterized protein</fullName>
    </submittedName>
</protein>
<gene>
    <name evidence="1" type="ORF">LIER_24995</name>
</gene>
<reference evidence="1 2" key="1">
    <citation type="submission" date="2024-01" db="EMBL/GenBank/DDBJ databases">
        <title>The complete chloroplast genome sequence of Lithospermum erythrorhizon: insights into the phylogenetic relationship among Boraginaceae species and the maternal lineages of purple gromwells.</title>
        <authorList>
            <person name="Okada T."/>
            <person name="Watanabe K."/>
        </authorList>
    </citation>
    <scope>NUCLEOTIDE SEQUENCE [LARGE SCALE GENOMIC DNA]</scope>
</reference>
<dbReference type="Gene3D" id="3.30.70.270">
    <property type="match status" value="1"/>
</dbReference>
<accession>A0AAV3R4M9</accession>
<comment type="caution">
    <text evidence="1">The sequence shown here is derived from an EMBL/GenBank/DDBJ whole genome shotgun (WGS) entry which is preliminary data.</text>
</comment>
<evidence type="ECO:0000313" key="1">
    <source>
        <dbReference type="EMBL" id="GAA0170814.1"/>
    </source>
</evidence>
<organism evidence="1 2">
    <name type="scientific">Lithospermum erythrorhizon</name>
    <name type="common">Purple gromwell</name>
    <name type="synonym">Lithospermum officinale var. erythrorhizon</name>
    <dbReference type="NCBI Taxonomy" id="34254"/>
    <lineage>
        <taxon>Eukaryota</taxon>
        <taxon>Viridiplantae</taxon>
        <taxon>Streptophyta</taxon>
        <taxon>Embryophyta</taxon>
        <taxon>Tracheophyta</taxon>
        <taxon>Spermatophyta</taxon>
        <taxon>Magnoliopsida</taxon>
        <taxon>eudicotyledons</taxon>
        <taxon>Gunneridae</taxon>
        <taxon>Pentapetalae</taxon>
        <taxon>asterids</taxon>
        <taxon>lamiids</taxon>
        <taxon>Boraginales</taxon>
        <taxon>Boraginaceae</taxon>
        <taxon>Boraginoideae</taxon>
        <taxon>Lithospermeae</taxon>
        <taxon>Lithospermum</taxon>
    </lineage>
</organism>
<dbReference type="Proteomes" id="UP001454036">
    <property type="component" value="Unassembled WGS sequence"/>
</dbReference>
<dbReference type="EMBL" id="BAABME010007414">
    <property type="protein sequence ID" value="GAA0170814.1"/>
    <property type="molecule type" value="Genomic_DNA"/>
</dbReference>
<proteinExistence type="predicted"/>
<name>A0AAV3R4M9_LITER</name>